<feature type="binding site" evidence="15">
    <location>
        <begin position="211"/>
        <end position="213"/>
    </location>
    <ligand>
        <name>substrate</name>
    </ligand>
</feature>
<evidence type="ECO:0000256" key="6">
    <source>
        <dbReference type="ARBA" id="ARBA00022670"/>
    </source>
</evidence>
<sequence length="464" mass="49182">MRIYRYALLVLLSLVWVGVDPGFLGAATTPDFVTLSEQLKPAVVNINTSKTVQSRRPALPGLRGPQSDLFEDFFEHFFQGQPNRSRQQRSLGSGFIISADGYILTNHHVVNDADEIKVKLADGRSFTAELQGGDSKLDLALLKIDTGSEKLPVASLGNSESLKVGEWVMAIGNPFGLAQTVTVGIVSAKGRVIGAGPYDDFIQTDASINPGNSGGPLFNVRGEVVGINTAIVAGGQGIGFAIPVDIAKDVIAQLRETGQVVRGWLGVMVQAMTEELAASFGLKQAKGALVTEVVSGSPAEKAGVLRGDVILSVNGRVVDELNDLPKQVAALPVGESAQITVFRDGKKRRLEVMIARLSDETEIAEGGSAIDDKLGLGLVDLSPELQRRYRLEDSRGALVAAITPGGPGATAGLQVGDLIIEADGRVVVDVASLRRMAAKVPAGKVLRLLLQRRNQLLYTVIKVP</sequence>
<evidence type="ECO:0000256" key="5">
    <source>
        <dbReference type="ARBA" id="ARBA00013958"/>
    </source>
</evidence>
<dbReference type="KEGG" id="pef:A7E78_12160"/>
<dbReference type="PANTHER" id="PTHR22939">
    <property type="entry name" value="SERINE PROTEASE FAMILY S1C HTRA-RELATED"/>
    <property type="match status" value="1"/>
</dbReference>
<dbReference type="InterPro" id="IPR001478">
    <property type="entry name" value="PDZ"/>
</dbReference>
<evidence type="ECO:0000256" key="4">
    <source>
        <dbReference type="ARBA" id="ARBA00013035"/>
    </source>
</evidence>
<feature type="active site" description="Charge relay system" evidence="14">
    <location>
        <position position="138"/>
    </location>
</feature>
<evidence type="ECO:0000313" key="18">
    <source>
        <dbReference type="Proteomes" id="UP000182517"/>
    </source>
</evidence>
<evidence type="ECO:0000256" key="8">
    <source>
        <dbReference type="ARBA" id="ARBA00022737"/>
    </source>
</evidence>
<evidence type="ECO:0000259" key="16">
    <source>
        <dbReference type="PROSITE" id="PS50106"/>
    </source>
</evidence>
<dbReference type="Pfam" id="PF13180">
    <property type="entry name" value="PDZ_2"/>
    <property type="match status" value="1"/>
</dbReference>
<dbReference type="PROSITE" id="PS50106">
    <property type="entry name" value="PDZ"/>
    <property type="match status" value="2"/>
</dbReference>
<comment type="subcellular location">
    <subcellularLocation>
        <location evidence="2">Periplasm</location>
    </subcellularLocation>
</comment>
<evidence type="ECO:0000256" key="12">
    <source>
        <dbReference type="ARBA" id="ARBA00023016"/>
    </source>
</evidence>
<evidence type="ECO:0000256" key="2">
    <source>
        <dbReference type="ARBA" id="ARBA00004418"/>
    </source>
</evidence>
<keyword evidence="6" id="KW-0645">Protease</keyword>
<accession>A0A1L3GRF9</accession>
<dbReference type="NCBIfam" id="TIGR02037">
    <property type="entry name" value="degP_htrA_DO"/>
    <property type="match status" value="1"/>
</dbReference>
<evidence type="ECO:0000256" key="10">
    <source>
        <dbReference type="ARBA" id="ARBA00022801"/>
    </source>
</evidence>
<comment type="similarity">
    <text evidence="3">Belongs to the peptidase S1C family.</text>
</comment>
<keyword evidence="12" id="KW-0346">Stress response</keyword>
<dbReference type="InterPro" id="IPR036034">
    <property type="entry name" value="PDZ_sf"/>
</dbReference>
<evidence type="ECO:0000256" key="9">
    <source>
        <dbReference type="ARBA" id="ARBA00022764"/>
    </source>
</evidence>
<dbReference type="Gene3D" id="2.40.10.120">
    <property type="match status" value="1"/>
</dbReference>
<dbReference type="RefSeq" id="WP_072284556.1">
    <property type="nucleotide sequence ID" value="NZ_CP015519.1"/>
</dbReference>
<evidence type="ECO:0000256" key="1">
    <source>
        <dbReference type="ARBA" id="ARBA00001772"/>
    </source>
</evidence>
<evidence type="ECO:0000256" key="3">
    <source>
        <dbReference type="ARBA" id="ARBA00010541"/>
    </source>
</evidence>
<dbReference type="EMBL" id="CP015519">
    <property type="protein sequence ID" value="APG28529.1"/>
    <property type="molecule type" value="Genomic_DNA"/>
</dbReference>
<evidence type="ECO:0000256" key="11">
    <source>
        <dbReference type="ARBA" id="ARBA00022825"/>
    </source>
</evidence>
<dbReference type="CDD" id="cd10839">
    <property type="entry name" value="cpPDZ1_DegP-like"/>
    <property type="match status" value="1"/>
</dbReference>
<feature type="domain" description="PDZ" evidence="16">
    <location>
        <begin position="360"/>
        <end position="454"/>
    </location>
</feature>
<keyword evidence="8" id="KW-0677">Repeat</keyword>
<organism evidence="17 18">
    <name type="scientific">Syntrophotalea acetylenivorans</name>
    <dbReference type="NCBI Taxonomy" id="1842532"/>
    <lineage>
        <taxon>Bacteria</taxon>
        <taxon>Pseudomonadati</taxon>
        <taxon>Thermodesulfobacteriota</taxon>
        <taxon>Desulfuromonadia</taxon>
        <taxon>Desulfuromonadales</taxon>
        <taxon>Syntrophotaleaceae</taxon>
        <taxon>Syntrophotalea</taxon>
    </lineage>
</organism>
<dbReference type="Pfam" id="PF13365">
    <property type="entry name" value="Trypsin_2"/>
    <property type="match status" value="1"/>
</dbReference>
<evidence type="ECO:0000313" key="17">
    <source>
        <dbReference type="EMBL" id="APG28529.1"/>
    </source>
</evidence>
<evidence type="ECO:0000256" key="7">
    <source>
        <dbReference type="ARBA" id="ARBA00022729"/>
    </source>
</evidence>
<gene>
    <name evidence="17" type="ORF">A7E78_12160</name>
</gene>
<comment type="catalytic activity">
    <reaction evidence="1">
        <text>Acts on substrates that are at least partially unfolded. The cleavage site P1 residue is normally between a pair of hydrophobic residues, such as Val-|-Val.</text>
        <dbReference type="EC" id="3.4.21.107"/>
    </reaction>
</comment>
<dbReference type="InterPro" id="IPR041489">
    <property type="entry name" value="PDZ_6"/>
</dbReference>
<dbReference type="SUPFAM" id="SSF50494">
    <property type="entry name" value="Trypsin-like serine proteases"/>
    <property type="match status" value="1"/>
</dbReference>
<dbReference type="PANTHER" id="PTHR22939:SF130">
    <property type="entry name" value="PERIPLASMIC SERINE ENDOPROTEASE DEGP-LIKE-RELATED"/>
    <property type="match status" value="1"/>
</dbReference>
<dbReference type="InterPro" id="IPR011782">
    <property type="entry name" value="Pept_S1C_Do"/>
</dbReference>
<dbReference type="InterPro" id="IPR009003">
    <property type="entry name" value="Peptidase_S1_PA"/>
</dbReference>
<dbReference type="PRINTS" id="PR00834">
    <property type="entry name" value="PROTEASES2C"/>
</dbReference>
<keyword evidence="7" id="KW-0732">Signal</keyword>
<dbReference type="InterPro" id="IPR001940">
    <property type="entry name" value="Peptidase_S1C"/>
</dbReference>
<dbReference type="FunFam" id="2.40.10.120:FF:000007">
    <property type="entry name" value="Periplasmic serine endoprotease DegP-like"/>
    <property type="match status" value="1"/>
</dbReference>
<dbReference type="OrthoDB" id="9758917at2"/>
<reference evidence="17 18" key="1">
    <citation type="journal article" date="2017" name="Genome Announc.">
        <title>Complete Genome Sequences of Two Acetylene-Fermenting Pelobacter acetylenicus Strains.</title>
        <authorList>
            <person name="Sutton J.M."/>
            <person name="Baesman S.M."/>
            <person name="Fierst J.L."/>
            <person name="Poret-Peterson A.T."/>
            <person name="Oremland R.S."/>
            <person name="Dunlap D.S."/>
            <person name="Akob D.M."/>
        </authorList>
    </citation>
    <scope>NUCLEOTIDE SEQUENCE [LARGE SCALE GENOMIC DNA]</scope>
    <source>
        <strain evidence="17 18">SFB93</strain>
    </source>
</reference>
<feature type="active site" description="Charge relay system" evidence="14">
    <location>
        <position position="108"/>
    </location>
</feature>
<keyword evidence="11" id="KW-0720">Serine protease</keyword>
<dbReference type="GO" id="GO:0042597">
    <property type="term" value="C:periplasmic space"/>
    <property type="evidence" value="ECO:0007669"/>
    <property type="project" value="UniProtKB-SubCell"/>
</dbReference>
<evidence type="ECO:0000256" key="13">
    <source>
        <dbReference type="ARBA" id="ARBA00032850"/>
    </source>
</evidence>
<dbReference type="STRING" id="1842532.A7E78_12160"/>
<proteinExistence type="inferred from homology"/>
<feature type="domain" description="PDZ" evidence="16">
    <location>
        <begin position="249"/>
        <end position="345"/>
    </location>
</feature>
<keyword evidence="18" id="KW-1185">Reference proteome</keyword>
<dbReference type="Gene3D" id="2.30.42.10">
    <property type="match status" value="2"/>
</dbReference>
<keyword evidence="9" id="KW-0574">Periplasm</keyword>
<dbReference type="Proteomes" id="UP000182517">
    <property type="component" value="Chromosome"/>
</dbReference>
<feature type="active site" description="Charge relay system" evidence="14">
    <location>
        <position position="213"/>
    </location>
</feature>
<feature type="binding site" evidence="15">
    <location>
        <position position="108"/>
    </location>
    <ligand>
        <name>substrate</name>
    </ligand>
</feature>
<evidence type="ECO:0000256" key="15">
    <source>
        <dbReference type="PIRSR" id="PIRSR611782-2"/>
    </source>
</evidence>
<name>A0A1L3GRF9_9BACT</name>
<evidence type="ECO:0000256" key="14">
    <source>
        <dbReference type="PIRSR" id="PIRSR611782-1"/>
    </source>
</evidence>
<dbReference type="AlphaFoldDB" id="A0A1L3GRF9"/>
<dbReference type="GO" id="GO:0006508">
    <property type="term" value="P:proteolysis"/>
    <property type="evidence" value="ECO:0007669"/>
    <property type="project" value="UniProtKB-KW"/>
</dbReference>
<protein>
    <recommendedName>
        <fullName evidence="5">Probable periplasmic serine endoprotease DegP-like</fullName>
        <ecNumber evidence="4">3.4.21.107</ecNumber>
    </recommendedName>
    <alternativeName>
        <fullName evidence="13">Protease Do</fullName>
    </alternativeName>
</protein>
<dbReference type="SMART" id="SM00228">
    <property type="entry name" value="PDZ"/>
    <property type="match status" value="2"/>
</dbReference>
<feature type="binding site" evidence="15">
    <location>
        <begin position="229"/>
        <end position="233"/>
    </location>
    <ligand>
        <name>substrate</name>
    </ligand>
</feature>
<dbReference type="GO" id="GO:0004252">
    <property type="term" value="F:serine-type endopeptidase activity"/>
    <property type="evidence" value="ECO:0007669"/>
    <property type="project" value="InterPro"/>
</dbReference>
<feature type="binding site" evidence="15">
    <location>
        <position position="138"/>
    </location>
    <ligand>
        <name>substrate</name>
    </ligand>
</feature>
<dbReference type="EC" id="3.4.21.107" evidence="4"/>
<dbReference type="Pfam" id="PF17820">
    <property type="entry name" value="PDZ_6"/>
    <property type="match status" value="1"/>
</dbReference>
<dbReference type="SUPFAM" id="SSF50156">
    <property type="entry name" value="PDZ domain-like"/>
    <property type="match status" value="2"/>
</dbReference>
<keyword evidence="10" id="KW-0378">Hydrolase</keyword>